<feature type="transmembrane region" description="Helical" evidence="1">
    <location>
        <begin position="178"/>
        <end position="202"/>
    </location>
</feature>
<gene>
    <name evidence="3" type="ORF">Pan216_15710</name>
</gene>
<keyword evidence="1" id="KW-1133">Transmembrane helix</keyword>
<keyword evidence="4" id="KW-1185">Reference proteome</keyword>
<dbReference type="KEGG" id="knv:Pan216_15710"/>
<keyword evidence="2" id="KW-0732">Signal</keyword>
<proteinExistence type="predicted"/>
<feature type="signal peptide" evidence="2">
    <location>
        <begin position="1"/>
        <end position="24"/>
    </location>
</feature>
<protein>
    <recommendedName>
        <fullName evidence="5">DUF4129 domain-containing protein</fullName>
    </recommendedName>
</protein>
<sequence precursor="true">MPPMMRRVDRVPLLLALLAAGVLAAGCASSVPGESEQPSAARSEVDEGPVKLVVELEPSKATLAERMTLTVTASAEPGVKVVPPEFGNALGPLNITRVDQQLPRMEGERNVTEEVLTLEPTEVGRFRLPPIGVTFEQNGEESYLSAKRLTAEIVSNVPADASLSDVNAAAGPVEIPAIWLWVTMAAVVVVLAGAGLGGYLWYSNQQEKREEIVLTPKQIALAELDHLLHSELDQEDVKLFYVELTGIVRRYIERTSSVHAPEQTTEEFLREIASHPTFAAHDRERLQRFLESADLVKFAGYRPGEEAVHSSVDRARNFIDELDHSSRPEEVAAV</sequence>
<dbReference type="AlphaFoldDB" id="A0A518B170"/>
<organism evidence="3 4">
    <name type="scientific">Kolteria novifilia</name>
    <dbReference type="NCBI Taxonomy" id="2527975"/>
    <lineage>
        <taxon>Bacteria</taxon>
        <taxon>Pseudomonadati</taxon>
        <taxon>Planctomycetota</taxon>
        <taxon>Planctomycetia</taxon>
        <taxon>Kolteriales</taxon>
        <taxon>Kolteriaceae</taxon>
        <taxon>Kolteria</taxon>
    </lineage>
</organism>
<keyword evidence="1" id="KW-0472">Membrane</keyword>
<keyword evidence="1" id="KW-0812">Transmembrane</keyword>
<feature type="chain" id="PRO_5021698945" description="DUF4129 domain-containing protein" evidence="2">
    <location>
        <begin position="25"/>
        <end position="334"/>
    </location>
</feature>
<reference evidence="3 4" key="1">
    <citation type="submission" date="2019-02" db="EMBL/GenBank/DDBJ databases">
        <title>Deep-cultivation of Planctomycetes and their phenomic and genomic characterization uncovers novel biology.</title>
        <authorList>
            <person name="Wiegand S."/>
            <person name="Jogler M."/>
            <person name="Boedeker C."/>
            <person name="Pinto D."/>
            <person name="Vollmers J."/>
            <person name="Rivas-Marin E."/>
            <person name="Kohn T."/>
            <person name="Peeters S.H."/>
            <person name="Heuer A."/>
            <person name="Rast P."/>
            <person name="Oberbeckmann S."/>
            <person name="Bunk B."/>
            <person name="Jeske O."/>
            <person name="Meyerdierks A."/>
            <person name="Storesund J.E."/>
            <person name="Kallscheuer N."/>
            <person name="Luecker S."/>
            <person name="Lage O.M."/>
            <person name="Pohl T."/>
            <person name="Merkel B.J."/>
            <person name="Hornburger P."/>
            <person name="Mueller R.-W."/>
            <person name="Bruemmer F."/>
            <person name="Labrenz M."/>
            <person name="Spormann A.M."/>
            <person name="Op den Camp H."/>
            <person name="Overmann J."/>
            <person name="Amann R."/>
            <person name="Jetten M.S.M."/>
            <person name="Mascher T."/>
            <person name="Medema M.H."/>
            <person name="Devos D.P."/>
            <person name="Kaster A.-K."/>
            <person name="Ovreas L."/>
            <person name="Rohde M."/>
            <person name="Galperin M.Y."/>
            <person name="Jogler C."/>
        </authorList>
    </citation>
    <scope>NUCLEOTIDE SEQUENCE [LARGE SCALE GENOMIC DNA]</scope>
    <source>
        <strain evidence="3 4">Pan216</strain>
    </source>
</reference>
<evidence type="ECO:0000313" key="4">
    <source>
        <dbReference type="Proteomes" id="UP000317093"/>
    </source>
</evidence>
<evidence type="ECO:0008006" key="5">
    <source>
        <dbReference type="Google" id="ProtNLM"/>
    </source>
</evidence>
<accession>A0A518B170</accession>
<evidence type="ECO:0000256" key="2">
    <source>
        <dbReference type="SAM" id="SignalP"/>
    </source>
</evidence>
<evidence type="ECO:0000313" key="3">
    <source>
        <dbReference type="EMBL" id="QDU60721.1"/>
    </source>
</evidence>
<dbReference type="Proteomes" id="UP000317093">
    <property type="component" value="Chromosome"/>
</dbReference>
<dbReference type="PROSITE" id="PS51257">
    <property type="entry name" value="PROKAR_LIPOPROTEIN"/>
    <property type="match status" value="1"/>
</dbReference>
<evidence type="ECO:0000256" key="1">
    <source>
        <dbReference type="SAM" id="Phobius"/>
    </source>
</evidence>
<dbReference type="EMBL" id="CP036279">
    <property type="protein sequence ID" value="QDU60721.1"/>
    <property type="molecule type" value="Genomic_DNA"/>
</dbReference>
<name>A0A518B170_9BACT</name>